<dbReference type="EMBL" id="BTGU01000035">
    <property type="protein sequence ID" value="GMN50966.1"/>
    <property type="molecule type" value="Genomic_DNA"/>
</dbReference>
<keyword evidence="4" id="KW-1185">Reference proteome</keyword>
<comment type="caution">
    <text evidence="3">The sequence shown here is derived from an EMBL/GenBank/DDBJ whole genome shotgun (WGS) entry which is preliminary data.</text>
</comment>
<organism evidence="3 4">
    <name type="scientific">Ficus carica</name>
    <name type="common">Common fig</name>
    <dbReference type="NCBI Taxonomy" id="3494"/>
    <lineage>
        <taxon>Eukaryota</taxon>
        <taxon>Viridiplantae</taxon>
        <taxon>Streptophyta</taxon>
        <taxon>Embryophyta</taxon>
        <taxon>Tracheophyta</taxon>
        <taxon>Spermatophyta</taxon>
        <taxon>Magnoliopsida</taxon>
        <taxon>eudicotyledons</taxon>
        <taxon>Gunneridae</taxon>
        <taxon>Pentapetalae</taxon>
        <taxon>rosids</taxon>
        <taxon>fabids</taxon>
        <taxon>Rosales</taxon>
        <taxon>Moraceae</taxon>
        <taxon>Ficeae</taxon>
        <taxon>Ficus</taxon>
    </lineage>
</organism>
<keyword evidence="1" id="KW-0175">Coiled coil</keyword>
<evidence type="ECO:0000256" key="2">
    <source>
        <dbReference type="SAM" id="MobiDB-lite"/>
    </source>
</evidence>
<dbReference type="Proteomes" id="UP001187192">
    <property type="component" value="Unassembled WGS sequence"/>
</dbReference>
<proteinExistence type="predicted"/>
<gene>
    <name evidence="3" type="ORF">TIFTF001_020133</name>
</gene>
<accession>A0AA88DCC9</accession>
<sequence>MTLLQHCCSIVYFPALCSFVFSFQGRFLPTALTPTSYKHLWLFTAGRWLHDHLPYSEVPPAERVPITFRRGYVWTQGPHVDARSLERIDILREKVDPKWNQNRLLSPVSLEKYNWFSLSSTSDYAHDRPRTARPGEVTVASRMLDPVVHYRARTVVTAEVATTSDRSVVPREVPVAITHGLQSGSSSLGTWGQRITDKDMNLLLGQLFPIRGFRIEESTMFDRRGSKRLSDQDMIAQLLQKEDILEKDIVPVLIGLYPKPTTSRASSDPPEARASSSREDQPVAVVSTSMSRWEDSKAHNPSASDSRAEPIRLKSSAQKALMTKFDDKLTSEAICLSFSGNAAAWGYTNRIEEKVSSMGIEARRARSTENKAEEKVKAVEEKLEHSRYLQEVLPVALDQARLQAVEEYQNSAEFNARLLAEYNEEMRDMKADFAMTKPIVTGVDWSFVPEVSGETVAEEGEA</sequence>
<dbReference type="AlphaFoldDB" id="A0AA88DCC9"/>
<evidence type="ECO:0000256" key="1">
    <source>
        <dbReference type="SAM" id="Coils"/>
    </source>
</evidence>
<reference evidence="3" key="1">
    <citation type="submission" date="2023-07" db="EMBL/GenBank/DDBJ databases">
        <title>draft genome sequence of fig (Ficus carica).</title>
        <authorList>
            <person name="Takahashi T."/>
            <person name="Nishimura K."/>
        </authorList>
    </citation>
    <scope>NUCLEOTIDE SEQUENCE</scope>
</reference>
<evidence type="ECO:0000313" key="3">
    <source>
        <dbReference type="EMBL" id="GMN50966.1"/>
    </source>
</evidence>
<protein>
    <submittedName>
        <fullName evidence="3">Uncharacterized protein</fullName>
    </submittedName>
</protein>
<feature type="coiled-coil region" evidence="1">
    <location>
        <begin position="362"/>
        <end position="425"/>
    </location>
</feature>
<feature type="region of interest" description="Disordered" evidence="2">
    <location>
        <begin position="260"/>
        <end position="311"/>
    </location>
</feature>
<name>A0AA88DCC9_FICCA</name>
<evidence type="ECO:0000313" key="4">
    <source>
        <dbReference type="Proteomes" id="UP001187192"/>
    </source>
</evidence>